<evidence type="ECO:0000256" key="3">
    <source>
        <dbReference type="ARBA" id="ARBA00023002"/>
    </source>
</evidence>
<dbReference type="Proteomes" id="UP000029725">
    <property type="component" value="Unassembled WGS sequence"/>
</dbReference>
<comment type="similarity">
    <text evidence="2">Belongs to the 3-hydroxyacyl-CoA dehydrogenase family.</text>
</comment>
<dbReference type="InterPro" id="IPR036291">
    <property type="entry name" value="NAD(P)-bd_dom_sf"/>
</dbReference>
<evidence type="ECO:0000259" key="5">
    <source>
        <dbReference type="Pfam" id="PF00725"/>
    </source>
</evidence>
<dbReference type="InterPro" id="IPR006176">
    <property type="entry name" value="3-OHacyl-CoA_DH_NAD-bd"/>
</dbReference>
<protein>
    <submittedName>
        <fullName evidence="7">3-hydroxybutyryl-CoA dehydrogenase</fullName>
    </submittedName>
</protein>
<evidence type="ECO:0000259" key="6">
    <source>
        <dbReference type="Pfam" id="PF02737"/>
    </source>
</evidence>
<proteinExistence type="inferred from homology"/>
<dbReference type="Gene3D" id="1.10.1040.10">
    <property type="entry name" value="N-(1-d-carboxylethyl)-l-norvaline Dehydrogenase, domain 2"/>
    <property type="match status" value="1"/>
</dbReference>
<dbReference type="SUPFAM" id="SSF51735">
    <property type="entry name" value="NAD(P)-binding Rossmann-fold domains"/>
    <property type="match status" value="1"/>
</dbReference>
<keyword evidence="3" id="KW-0560">Oxidoreductase</keyword>
<accession>A0A098VNV8</accession>
<dbReference type="InterPro" id="IPR013328">
    <property type="entry name" value="6PGD_dom2"/>
</dbReference>
<organism evidence="7 8">
    <name type="scientific">Mitosporidium daphniae</name>
    <dbReference type="NCBI Taxonomy" id="1485682"/>
    <lineage>
        <taxon>Eukaryota</taxon>
        <taxon>Fungi</taxon>
        <taxon>Fungi incertae sedis</taxon>
        <taxon>Microsporidia</taxon>
        <taxon>Mitosporidium</taxon>
    </lineage>
</organism>
<evidence type="ECO:0000256" key="4">
    <source>
        <dbReference type="PIRSR" id="PIRSR000105-1"/>
    </source>
</evidence>
<dbReference type="InterPro" id="IPR022694">
    <property type="entry name" value="3-OHacyl-CoA_DH"/>
</dbReference>
<evidence type="ECO:0000313" key="7">
    <source>
        <dbReference type="EMBL" id="KGG50474.1"/>
    </source>
</evidence>
<reference evidence="7 8" key="1">
    <citation type="submission" date="2014-04" db="EMBL/GenBank/DDBJ databases">
        <title>A new species of microsporidia sheds light on the evolution of extreme parasitism.</title>
        <authorList>
            <person name="Haag K.L."/>
            <person name="James T.Y."/>
            <person name="Larsson R."/>
            <person name="Schaer T.M."/>
            <person name="Refardt D."/>
            <person name="Pombert J.-F."/>
            <person name="Ebert D."/>
        </authorList>
    </citation>
    <scope>NUCLEOTIDE SEQUENCE [LARGE SCALE GENOMIC DNA]</scope>
    <source>
        <strain evidence="7 8">UGP3</strain>
        <tissue evidence="7">Spores</tissue>
    </source>
</reference>
<dbReference type="OrthoDB" id="5958943at2759"/>
<dbReference type="GO" id="GO:0006631">
    <property type="term" value="P:fatty acid metabolic process"/>
    <property type="evidence" value="ECO:0007669"/>
    <property type="project" value="InterPro"/>
</dbReference>
<dbReference type="FunFam" id="3.40.50.720:FF:000009">
    <property type="entry name" value="Fatty oxidation complex, alpha subunit"/>
    <property type="match status" value="1"/>
</dbReference>
<evidence type="ECO:0000256" key="2">
    <source>
        <dbReference type="ARBA" id="ARBA00009463"/>
    </source>
</evidence>
<dbReference type="AlphaFoldDB" id="A0A098VNV8"/>
<dbReference type="InterPro" id="IPR008927">
    <property type="entry name" value="6-PGluconate_DH-like_C_sf"/>
</dbReference>
<feature type="domain" description="3-hydroxyacyl-CoA dehydrogenase C-terminal" evidence="5">
    <location>
        <begin position="191"/>
        <end position="287"/>
    </location>
</feature>
<dbReference type="RefSeq" id="XP_013236901.1">
    <property type="nucleotide sequence ID" value="XM_013381447.1"/>
</dbReference>
<dbReference type="HOGENOM" id="CLU_009834_2_0_1"/>
<dbReference type="Gene3D" id="3.40.50.720">
    <property type="entry name" value="NAD(P)-binding Rossmann-like Domain"/>
    <property type="match status" value="1"/>
</dbReference>
<evidence type="ECO:0000256" key="1">
    <source>
        <dbReference type="ARBA" id="ARBA00005005"/>
    </source>
</evidence>
<dbReference type="Pfam" id="PF00725">
    <property type="entry name" value="3HCDH"/>
    <property type="match status" value="1"/>
</dbReference>
<gene>
    <name evidence="7" type="ORF">DI09_6p580</name>
</gene>
<dbReference type="InterPro" id="IPR006108">
    <property type="entry name" value="3HC_DH_C"/>
</dbReference>
<dbReference type="GeneID" id="25260691"/>
<name>A0A098VNV8_9MICR</name>
<dbReference type="PANTHER" id="PTHR48075">
    <property type="entry name" value="3-HYDROXYACYL-COA DEHYDROGENASE FAMILY PROTEIN"/>
    <property type="match status" value="1"/>
</dbReference>
<evidence type="ECO:0000313" key="8">
    <source>
        <dbReference type="Proteomes" id="UP000029725"/>
    </source>
</evidence>
<feature type="site" description="Important for catalytic activity" evidence="4">
    <location>
        <position position="145"/>
    </location>
</feature>
<comment type="caution">
    <text evidence="7">The sequence shown here is derived from an EMBL/GenBank/DDBJ whole genome shotgun (WGS) entry which is preliminary data.</text>
</comment>
<dbReference type="GO" id="GO:0016616">
    <property type="term" value="F:oxidoreductase activity, acting on the CH-OH group of donors, NAD or NADP as acceptor"/>
    <property type="evidence" value="ECO:0007669"/>
    <property type="project" value="InterPro"/>
</dbReference>
<feature type="domain" description="3-hydroxyacyl-CoA dehydrogenase NAD binding" evidence="6">
    <location>
        <begin position="9"/>
        <end position="182"/>
    </location>
</feature>
<dbReference type="SUPFAM" id="SSF48179">
    <property type="entry name" value="6-phosphogluconate dehydrogenase C-terminal domain-like"/>
    <property type="match status" value="1"/>
</dbReference>
<keyword evidence="8" id="KW-1185">Reference proteome</keyword>
<sequence length="289" mass="31510">MPSLVKISKVAVIGAGQMGAGIAQVVAQKAQLPVYLFDSEPGALKLAIASIESRLIMDVEKGKTSTHEYRLARSRIQHIDKLEQASDADIIIEAINEDLAIKTKLFKQLNSIVNKEAILASNTSSISITKLASVVENPERVIGMHFMKPVPVMPLVELVRGFSTSDSTVQKIVSFSKLLGKAIGFAKDTPGFLVNRLYMPYINEAVYALSEGIATRDDIDLMMKSGCNLPMGPLEVADFIGLDTCLSIMQVLHSQLGDPKYRPCPLLAQYVDAGHLGRKVGKGFYLYKN</sequence>
<dbReference type="PANTHER" id="PTHR48075:SF5">
    <property type="entry name" value="3-HYDROXYBUTYRYL-COA DEHYDROGENASE"/>
    <property type="match status" value="1"/>
</dbReference>
<dbReference type="EMBL" id="JMKJ01000579">
    <property type="protein sequence ID" value="KGG50474.1"/>
    <property type="molecule type" value="Genomic_DNA"/>
</dbReference>
<dbReference type="GO" id="GO:0070403">
    <property type="term" value="F:NAD+ binding"/>
    <property type="evidence" value="ECO:0007669"/>
    <property type="project" value="InterPro"/>
</dbReference>
<dbReference type="PIRSF" id="PIRSF000105">
    <property type="entry name" value="HCDH"/>
    <property type="match status" value="1"/>
</dbReference>
<comment type="pathway">
    <text evidence="1">Lipid metabolism; fatty acid beta-oxidation.</text>
</comment>
<dbReference type="VEuPathDB" id="MicrosporidiaDB:DI09_6p580"/>
<dbReference type="Pfam" id="PF02737">
    <property type="entry name" value="3HCDH_N"/>
    <property type="match status" value="1"/>
</dbReference>